<keyword evidence="2" id="KW-1185">Reference proteome</keyword>
<dbReference type="Proteomes" id="UP000799118">
    <property type="component" value="Unassembled WGS sequence"/>
</dbReference>
<evidence type="ECO:0000313" key="1">
    <source>
        <dbReference type="EMBL" id="KAE9393073.1"/>
    </source>
</evidence>
<reference evidence="1" key="1">
    <citation type="journal article" date="2019" name="Environ. Microbiol.">
        <title>Fungal ecological strategies reflected in gene transcription - a case study of two litter decomposers.</title>
        <authorList>
            <person name="Barbi F."/>
            <person name="Kohler A."/>
            <person name="Barry K."/>
            <person name="Baskaran P."/>
            <person name="Daum C."/>
            <person name="Fauchery L."/>
            <person name="Ihrmark K."/>
            <person name="Kuo A."/>
            <person name="LaButti K."/>
            <person name="Lipzen A."/>
            <person name="Morin E."/>
            <person name="Grigoriev I.V."/>
            <person name="Henrissat B."/>
            <person name="Lindahl B."/>
            <person name="Martin F."/>
        </authorList>
    </citation>
    <scope>NUCLEOTIDE SEQUENCE</scope>
    <source>
        <strain evidence="1">JB14</strain>
    </source>
</reference>
<evidence type="ECO:0000313" key="2">
    <source>
        <dbReference type="Proteomes" id="UP000799118"/>
    </source>
</evidence>
<sequence length="181" mass="20604">MLGNTHLHTAPFLVVGACIRAIKPNIDLRVLYISAPSHPDRSLPWLLLLVAHIVLLRQSKRTNQAESSFVPPSIDKGKFAFANILGEICLVQVSSMTPVSALTAVDVKIFRHEFITIFRLSTTKTLHPSDIQIIEDIDDQLKYYEEEKETVFLAKDLMERLRKLTLPVIPPRRAARPSRWR</sequence>
<name>A0A6A4H5U3_9AGAR</name>
<proteinExistence type="predicted"/>
<dbReference type="OrthoDB" id="3231772at2759"/>
<protein>
    <submittedName>
        <fullName evidence="1">Uncharacterized protein</fullName>
    </submittedName>
</protein>
<dbReference type="EMBL" id="ML769581">
    <property type="protein sequence ID" value="KAE9393073.1"/>
    <property type="molecule type" value="Genomic_DNA"/>
</dbReference>
<gene>
    <name evidence="1" type="ORF">BT96DRAFT_233336</name>
</gene>
<organism evidence="1 2">
    <name type="scientific">Gymnopus androsaceus JB14</name>
    <dbReference type="NCBI Taxonomy" id="1447944"/>
    <lineage>
        <taxon>Eukaryota</taxon>
        <taxon>Fungi</taxon>
        <taxon>Dikarya</taxon>
        <taxon>Basidiomycota</taxon>
        <taxon>Agaricomycotina</taxon>
        <taxon>Agaricomycetes</taxon>
        <taxon>Agaricomycetidae</taxon>
        <taxon>Agaricales</taxon>
        <taxon>Marasmiineae</taxon>
        <taxon>Omphalotaceae</taxon>
        <taxon>Gymnopus</taxon>
    </lineage>
</organism>
<dbReference type="AlphaFoldDB" id="A0A6A4H5U3"/>
<accession>A0A6A4H5U3</accession>